<protein>
    <submittedName>
        <fullName evidence="1">Uncharacterized protein</fullName>
    </submittedName>
</protein>
<dbReference type="EMBL" id="SRLA01000002">
    <property type="protein sequence ID" value="TGE08260.1"/>
    <property type="molecule type" value="Genomic_DNA"/>
</dbReference>
<sequence length="462" mass="50448">MVLDELEPLVANGAPVLVSLRSARVGGTPSRARAQILLVGALPAGAELRVNGFAFVCGELTRSDRFQDAPTLLAALESVPQLVGQYELTQPSGDAVLLVARDEGSLGDLDVSTTAEAQILLDVTDGAPRYRSQLRAEWGVYCEVWAQCGSDFGGQTTKARAVLAQKFEMRYRPDNRYQFDIADALQQYTQHTLTTAPGQIPDRLVSYFVRYGETYADQRGGFRRRRNVYESEVLWALEAVELPSEVAPGVRVLSSAPVERVGTPFQVAYLLLTAAAASELEYWSTETAYNGVTSTIRRDALPGVAPMGGVYCLPFVFDPTKQRSTLGFARSSAPDVEIRTATLDLTTSGRAISFANRQGGFDTVVFLGAQEPALKRSASSYQNAQGEQLRRVELELPVRLTSKLLELEYWNWLRTELGATSSGWVDGRPVTISDLDAQGDPIKAEYSLSVEYKTAPIKGLSN</sequence>
<comment type="caution">
    <text evidence="1">The sequence shown here is derived from an EMBL/GenBank/DDBJ whole genome shotgun (WGS) entry which is preliminary data.</text>
</comment>
<reference evidence="1 2" key="1">
    <citation type="submission" date="2019-04" db="EMBL/GenBank/DDBJ databases">
        <authorList>
            <person name="Feng G."/>
            <person name="Zhang J."/>
            <person name="Zhu H."/>
        </authorList>
    </citation>
    <scope>NUCLEOTIDE SEQUENCE [LARGE SCALE GENOMIC DNA]</scope>
    <source>
        <strain evidence="1 2">92R-1</strain>
    </source>
</reference>
<gene>
    <name evidence="1" type="ORF">EU556_11090</name>
</gene>
<evidence type="ECO:0000313" key="2">
    <source>
        <dbReference type="Proteomes" id="UP000298337"/>
    </source>
</evidence>
<proteinExistence type="predicted"/>
<evidence type="ECO:0000313" key="1">
    <source>
        <dbReference type="EMBL" id="TGE08260.1"/>
    </source>
</evidence>
<accession>A0A4Z0P8D2</accession>
<name>A0A4Z0P8D2_9BACT</name>
<organism evidence="1 2">
    <name type="scientific">Hymenobacter fodinae</name>
    <dbReference type="NCBI Taxonomy" id="2510796"/>
    <lineage>
        <taxon>Bacteria</taxon>
        <taxon>Pseudomonadati</taxon>
        <taxon>Bacteroidota</taxon>
        <taxon>Cytophagia</taxon>
        <taxon>Cytophagales</taxon>
        <taxon>Hymenobacteraceae</taxon>
        <taxon>Hymenobacter</taxon>
    </lineage>
</organism>
<keyword evidence="2" id="KW-1185">Reference proteome</keyword>
<dbReference type="Proteomes" id="UP000298337">
    <property type="component" value="Unassembled WGS sequence"/>
</dbReference>
<dbReference type="AlphaFoldDB" id="A0A4Z0P8D2"/>